<dbReference type="Pfam" id="PF00248">
    <property type="entry name" value="Aldo_ket_red"/>
    <property type="match status" value="1"/>
</dbReference>
<dbReference type="InterPro" id="IPR023210">
    <property type="entry name" value="NADP_OxRdtase_dom"/>
</dbReference>
<dbReference type="SUPFAM" id="SSF51430">
    <property type="entry name" value="NAD(P)-linked oxidoreductase"/>
    <property type="match status" value="1"/>
</dbReference>
<keyword evidence="1" id="KW-0560">Oxidoreductase</keyword>
<dbReference type="PANTHER" id="PTHR43625">
    <property type="entry name" value="AFLATOXIN B1 ALDEHYDE REDUCTASE"/>
    <property type="match status" value="1"/>
</dbReference>
<dbReference type="RefSeq" id="WP_119902456.1">
    <property type="nucleotide sequence ID" value="NZ_QYZP01000002.1"/>
</dbReference>
<dbReference type="GO" id="GO:0005737">
    <property type="term" value="C:cytoplasm"/>
    <property type="evidence" value="ECO:0007669"/>
    <property type="project" value="TreeGrafter"/>
</dbReference>
<evidence type="ECO:0000313" key="4">
    <source>
        <dbReference type="Proteomes" id="UP000266615"/>
    </source>
</evidence>
<dbReference type="InterPro" id="IPR036812">
    <property type="entry name" value="NAD(P)_OxRdtase_dom_sf"/>
</dbReference>
<evidence type="ECO:0000259" key="2">
    <source>
        <dbReference type="Pfam" id="PF00248"/>
    </source>
</evidence>
<sequence>MTMRTVDLGAGPNGLTTTAFGYGAMSLAGAYGPIEEPAAAALLHQICDRGVRHIDTANIYGMGLSETILGRFLNGRRDSITLATKCGIEPQGETGKRSINGRPEHIREQVELSLRRLKTDYVDLYYLHRPDPKVPIEESVGALGELVSAGKVRSIGLSEVTSGEIRRAHQAHPITAVQSEWSIFARDVEHYVIPTCAELGIGFVAFSPVARGLLTDLFDPTALTEKDARHKFPWFAPENLEHNHQVAERARVLAADAGLPTAALALAWLFAKAAGSGLNLAVIPGTRYAAHLDELLAGLDAQLGIALVTALDALEDEVAGDRSFSPDWVSGGREGLLPRQQGSYC</sequence>
<protein>
    <submittedName>
        <fullName evidence="3">Aldo/keto reductase</fullName>
    </submittedName>
</protein>
<dbReference type="PRINTS" id="PR00069">
    <property type="entry name" value="ALDKETRDTASE"/>
</dbReference>
<keyword evidence="4" id="KW-1185">Reference proteome</keyword>
<dbReference type="OrthoDB" id="9768793at2"/>
<organism evidence="3 4">
    <name type="scientific">Nesterenkonia natronophila</name>
    <dbReference type="NCBI Taxonomy" id="2174932"/>
    <lineage>
        <taxon>Bacteria</taxon>
        <taxon>Bacillati</taxon>
        <taxon>Actinomycetota</taxon>
        <taxon>Actinomycetes</taxon>
        <taxon>Micrococcales</taxon>
        <taxon>Micrococcaceae</taxon>
        <taxon>Nesterenkonia</taxon>
    </lineage>
</organism>
<dbReference type="InterPro" id="IPR020471">
    <property type="entry name" value="AKR"/>
</dbReference>
<feature type="domain" description="NADP-dependent oxidoreductase" evidence="2">
    <location>
        <begin position="21"/>
        <end position="314"/>
    </location>
</feature>
<dbReference type="PANTHER" id="PTHR43625:SF40">
    <property type="entry name" value="ALDO-KETO REDUCTASE YAKC [NADP(+)]"/>
    <property type="match status" value="1"/>
</dbReference>
<evidence type="ECO:0000313" key="3">
    <source>
        <dbReference type="EMBL" id="RJN31669.1"/>
    </source>
</evidence>
<gene>
    <name evidence="3" type="ORF">D3250_05895</name>
</gene>
<evidence type="ECO:0000256" key="1">
    <source>
        <dbReference type="ARBA" id="ARBA00023002"/>
    </source>
</evidence>
<comment type="caution">
    <text evidence="3">The sequence shown here is derived from an EMBL/GenBank/DDBJ whole genome shotgun (WGS) entry which is preliminary data.</text>
</comment>
<proteinExistence type="predicted"/>
<dbReference type="EMBL" id="QYZP01000002">
    <property type="protein sequence ID" value="RJN31669.1"/>
    <property type="molecule type" value="Genomic_DNA"/>
</dbReference>
<dbReference type="AlphaFoldDB" id="A0A3A4G0T3"/>
<dbReference type="Gene3D" id="3.20.20.100">
    <property type="entry name" value="NADP-dependent oxidoreductase domain"/>
    <property type="match status" value="1"/>
</dbReference>
<dbReference type="InterPro" id="IPR050791">
    <property type="entry name" value="Aldo-Keto_reductase"/>
</dbReference>
<dbReference type="GO" id="GO:0016491">
    <property type="term" value="F:oxidoreductase activity"/>
    <property type="evidence" value="ECO:0007669"/>
    <property type="project" value="UniProtKB-KW"/>
</dbReference>
<name>A0A3A4G0T3_9MICC</name>
<reference evidence="3 4" key="1">
    <citation type="submission" date="2018-09" db="EMBL/GenBank/DDBJ databases">
        <title>Nesterenkonia natronophila sp. nov., an alkaliphilic actinobacteriume isolated from a soda lake, and emended description of the genus Nesterenkonia.</title>
        <authorList>
            <person name="Menes R.J."/>
            <person name="Iriarte A."/>
        </authorList>
    </citation>
    <scope>NUCLEOTIDE SEQUENCE [LARGE SCALE GENOMIC DNA]</scope>
    <source>
        <strain evidence="3 4">M8</strain>
    </source>
</reference>
<accession>A0A3A4G0T3</accession>
<dbReference type="Proteomes" id="UP000266615">
    <property type="component" value="Unassembled WGS sequence"/>
</dbReference>